<feature type="domain" description="Peptidase M12B" evidence="10">
    <location>
        <begin position="253"/>
        <end position="491"/>
    </location>
</feature>
<gene>
    <name evidence="11" type="ORF">MCOR_4536</name>
</gene>
<evidence type="ECO:0000256" key="2">
    <source>
        <dbReference type="ARBA" id="ARBA00022723"/>
    </source>
</evidence>
<dbReference type="GO" id="GO:0006509">
    <property type="term" value="P:membrane protein ectodomain proteolysis"/>
    <property type="evidence" value="ECO:0007669"/>
    <property type="project" value="TreeGrafter"/>
</dbReference>
<evidence type="ECO:0000256" key="7">
    <source>
        <dbReference type="ARBA" id="ARBA00023180"/>
    </source>
</evidence>
<evidence type="ECO:0000259" key="10">
    <source>
        <dbReference type="PROSITE" id="PS50215"/>
    </source>
</evidence>
<evidence type="ECO:0000313" key="12">
    <source>
        <dbReference type="Proteomes" id="UP000507470"/>
    </source>
</evidence>
<keyword evidence="5" id="KW-0482">Metalloprotease</keyword>
<proteinExistence type="predicted"/>
<feature type="binding site" evidence="8">
    <location>
        <position position="430"/>
    </location>
    <ligand>
        <name>Zn(2+)</name>
        <dbReference type="ChEBI" id="CHEBI:29105"/>
        <note>catalytic</note>
    </ligand>
</feature>
<keyword evidence="7" id="KW-0325">Glycoprotein</keyword>
<protein>
    <recommendedName>
        <fullName evidence="10">Peptidase M12B domain-containing protein</fullName>
    </recommendedName>
</protein>
<dbReference type="EMBL" id="CACVKT020000782">
    <property type="protein sequence ID" value="CAC5362938.1"/>
    <property type="molecule type" value="Genomic_DNA"/>
</dbReference>
<evidence type="ECO:0000256" key="8">
    <source>
        <dbReference type="PROSITE-ProRule" id="PRU00276"/>
    </source>
</evidence>
<dbReference type="InterPro" id="IPR024079">
    <property type="entry name" value="MetalloPept_cat_dom_sf"/>
</dbReference>
<comment type="caution">
    <text evidence="8">Lacks conserved residue(s) required for the propagation of feature annotation.</text>
</comment>
<keyword evidence="6" id="KW-1015">Disulfide bond</keyword>
<accession>A0A6J8A7H2</accession>
<evidence type="ECO:0000256" key="5">
    <source>
        <dbReference type="ARBA" id="ARBA00023049"/>
    </source>
</evidence>
<dbReference type="Pfam" id="PF01421">
    <property type="entry name" value="Reprolysin"/>
    <property type="match status" value="1"/>
</dbReference>
<dbReference type="GO" id="GO:0046872">
    <property type="term" value="F:metal ion binding"/>
    <property type="evidence" value="ECO:0007669"/>
    <property type="project" value="UniProtKB-KW"/>
</dbReference>
<keyword evidence="9" id="KW-0732">Signal</keyword>
<dbReference type="SUPFAM" id="SSF55486">
    <property type="entry name" value="Metalloproteases ('zincins'), catalytic domain"/>
    <property type="match status" value="1"/>
</dbReference>
<dbReference type="AlphaFoldDB" id="A0A6J8A7H2"/>
<dbReference type="Proteomes" id="UP000507470">
    <property type="component" value="Unassembled WGS sequence"/>
</dbReference>
<dbReference type="PANTHER" id="PTHR11905">
    <property type="entry name" value="ADAM A DISINTEGRIN AND METALLOPROTEASE DOMAIN"/>
    <property type="match status" value="1"/>
</dbReference>
<dbReference type="Gene3D" id="3.40.390.10">
    <property type="entry name" value="Collagenase (Catalytic Domain)"/>
    <property type="match status" value="1"/>
</dbReference>
<dbReference type="Pfam" id="PF17771">
    <property type="entry name" value="ADAMTS_CR_2"/>
    <property type="match status" value="1"/>
</dbReference>
<reference evidence="11 12" key="1">
    <citation type="submission" date="2020-06" db="EMBL/GenBank/DDBJ databases">
        <authorList>
            <person name="Li R."/>
            <person name="Bekaert M."/>
        </authorList>
    </citation>
    <scope>NUCLEOTIDE SEQUENCE [LARGE SCALE GENOMIC DNA]</scope>
    <source>
        <strain evidence="12">wild</strain>
    </source>
</reference>
<dbReference type="Gene3D" id="3.40.1620.60">
    <property type="match status" value="1"/>
</dbReference>
<dbReference type="GO" id="GO:0004222">
    <property type="term" value="F:metalloendopeptidase activity"/>
    <property type="evidence" value="ECO:0007669"/>
    <property type="project" value="InterPro"/>
</dbReference>
<keyword evidence="3" id="KW-0378">Hydrolase</keyword>
<organism evidence="11 12">
    <name type="scientific">Mytilus coruscus</name>
    <name type="common">Sea mussel</name>
    <dbReference type="NCBI Taxonomy" id="42192"/>
    <lineage>
        <taxon>Eukaryota</taxon>
        <taxon>Metazoa</taxon>
        <taxon>Spiralia</taxon>
        <taxon>Lophotrochozoa</taxon>
        <taxon>Mollusca</taxon>
        <taxon>Bivalvia</taxon>
        <taxon>Autobranchia</taxon>
        <taxon>Pteriomorphia</taxon>
        <taxon>Mytilida</taxon>
        <taxon>Mytiloidea</taxon>
        <taxon>Mytilidae</taxon>
        <taxon>Mytilinae</taxon>
        <taxon>Mytilus</taxon>
    </lineage>
</organism>
<keyword evidence="2 8" id="KW-0479">Metal-binding</keyword>
<dbReference type="OrthoDB" id="5951731at2759"/>
<dbReference type="InterPro" id="IPR001590">
    <property type="entry name" value="Peptidase_M12B"/>
</dbReference>
<dbReference type="InterPro" id="IPR041645">
    <property type="entry name" value="ADAMTS_CR_2"/>
</dbReference>
<evidence type="ECO:0000256" key="6">
    <source>
        <dbReference type="ARBA" id="ARBA00023157"/>
    </source>
</evidence>
<sequence>MYLDLIIFSFLASVSGLPFGRDWSNLGIKSTEKVSVKLKTKDNFRFKRSANNHPKQLTFQYTSKSVGDVTIELKKNNIQKIPPVLLYDGINLKNKTDINIGDFALYYNTENKASALVKFYSDDLSHYHIHATYIIGSSWFTLEPSETPGSRIKRQAVPSLQTSPEKTTAHPALNREYLVYEMLFTEGQTFFNDTFVLKENPDFTTDPQLTTERITESNTTTQRVPVFNFRDRGKRSSPTTEKKKRTKRQIPVLYAEYLVCIDYANYIIWKEMSTATDDAQKHADAENMIIQFYLFVTNGINTRYESLMTPEGDVKVILAGFVIATNIEASKWTEDNVISSNVVNDGNTLLTFSQWINANRNTDAIPNHDHAALFTGYDLAEKITDKRTIGIAYLSRVCNSYASSVNEETFNAMIIHIAAHELAHNLGASHDSYHSNGCSAEFGYVMSPSLPNSEYSSATSASRNFIFSSCSRASIGSYIAGLETNCLENSPMDGLVDLTLAAFNPGETVYGVDDQCRLTYAPNGGSAMCRENYPLTTMKWASVCYRLQCRNPANLNGPCSSQFAHDGTACGNYKWCQQGQCVSSVDAPNVPDICPFGDDPLFNCDINQCNQYGQQIRSGKCCYTCLIPKTTTSTSTIVVFCGLCSLAFQPSKDVKGDNESDKTPLDTKGTN</sequence>
<feature type="binding site" evidence="8">
    <location>
        <position position="420"/>
    </location>
    <ligand>
        <name>Zn(2+)</name>
        <dbReference type="ChEBI" id="CHEBI:29105"/>
        <note>catalytic</note>
    </ligand>
</feature>
<feature type="binding site" evidence="8">
    <location>
        <position position="424"/>
    </location>
    <ligand>
        <name>Zn(2+)</name>
        <dbReference type="ChEBI" id="CHEBI:29105"/>
        <note>catalytic</note>
    </ligand>
</feature>
<keyword evidence="1" id="KW-0645">Protease</keyword>
<name>A0A6J8A7H2_MYTCO</name>
<feature type="signal peptide" evidence="9">
    <location>
        <begin position="1"/>
        <end position="16"/>
    </location>
</feature>
<evidence type="ECO:0000313" key="11">
    <source>
        <dbReference type="EMBL" id="CAC5362938.1"/>
    </source>
</evidence>
<keyword evidence="12" id="KW-1185">Reference proteome</keyword>
<dbReference type="PROSITE" id="PS50215">
    <property type="entry name" value="ADAM_MEPRO"/>
    <property type="match status" value="1"/>
</dbReference>
<evidence type="ECO:0000256" key="3">
    <source>
        <dbReference type="ARBA" id="ARBA00022801"/>
    </source>
</evidence>
<keyword evidence="4 8" id="KW-0862">Zinc</keyword>
<feature type="active site" evidence="8">
    <location>
        <position position="421"/>
    </location>
</feature>
<feature type="chain" id="PRO_5026847444" description="Peptidase M12B domain-containing protein" evidence="9">
    <location>
        <begin position="17"/>
        <end position="671"/>
    </location>
</feature>
<evidence type="ECO:0000256" key="4">
    <source>
        <dbReference type="ARBA" id="ARBA00022833"/>
    </source>
</evidence>
<dbReference type="PANTHER" id="PTHR11905:SF159">
    <property type="entry name" value="ADAM METALLOPROTEASE"/>
    <property type="match status" value="1"/>
</dbReference>
<evidence type="ECO:0000256" key="9">
    <source>
        <dbReference type="SAM" id="SignalP"/>
    </source>
</evidence>
<evidence type="ECO:0000256" key="1">
    <source>
        <dbReference type="ARBA" id="ARBA00022670"/>
    </source>
</evidence>